<gene>
    <name evidence="2" type="ORF">J2TS6_28670</name>
</gene>
<name>A0A919XGG6_9BACL</name>
<dbReference type="SUPFAM" id="SSF52788">
    <property type="entry name" value="Phosphotyrosine protein phosphatases I"/>
    <property type="match status" value="1"/>
</dbReference>
<dbReference type="InterPro" id="IPR016919">
    <property type="entry name" value="UCP029416_PTP"/>
</dbReference>
<dbReference type="EMBL" id="BORQ01000003">
    <property type="protein sequence ID" value="GIO31726.1"/>
    <property type="molecule type" value="Genomic_DNA"/>
</dbReference>
<sequence>MKEQVTHIKLLFICSRNKWRSLTAEKIFHGVNGYEVRSAGTEEGARIKVTAGHIGWADIIFAMEKKHVRRLRERFSSECSSKRLICLNIPDDFEFMDEELIEILQERVSGYIEVPE</sequence>
<protein>
    <submittedName>
        <fullName evidence="2">Protein-tyrosine-phosphatase</fullName>
    </submittedName>
</protein>
<dbReference type="Gene3D" id="3.40.50.2300">
    <property type="match status" value="1"/>
</dbReference>
<dbReference type="InterPro" id="IPR036196">
    <property type="entry name" value="Ptyr_pPase_sf"/>
</dbReference>
<dbReference type="AlphaFoldDB" id="A0A919XGG6"/>
<accession>A0A919XGG6</accession>
<organism evidence="2 3">
    <name type="scientific">Paenibacillus albilobatus</name>
    <dbReference type="NCBI Taxonomy" id="2716884"/>
    <lineage>
        <taxon>Bacteria</taxon>
        <taxon>Bacillati</taxon>
        <taxon>Bacillota</taxon>
        <taxon>Bacilli</taxon>
        <taxon>Bacillales</taxon>
        <taxon>Paenibacillaceae</taxon>
        <taxon>Paenibacillus</taxon>
    </lineage>
</organism>
<dbReference type="PIRSF" id="PIRSF029416">
    <property type="entry name" value="UCP029416_PTP"/>
    <property type="match status" value="1"/>
</dbReference>
<keyword evidence="3" id="KW-1185">Reference proteome</keyword>
<proteinExistence type="predicted"/>
<evidence type="ECO:0000313" key="3">
    <source>
        <dbReference type="Proteomes" id="UP000679779"/>
    </source>
</evidence>
<dbReference type="InterPro" id="IPR023485">
    <property type="entry name" value="Ptyr_pPase"/>
</dbReference>
<evidence type="ECO:0000259" key="1">
    <source>
        <dbReference type="SMART" id="SM00226"/>
    </source>
</evidence>
<comment type="caution">
    <text evidence="2">The sequence shown here is derived from an EMBL/GenBank/DDBJ whole genome shotgun (WGS) entry which is preliminary data.</text>
</comment>
<reference evidence="2" key="1">
    <citation type="submission" date="2021-03" db="EMBL/GenBank/DDBJ databases">
        <title>Antimicrobial resistance genes in bacteria isolated from Japanese honey, and their potential for conferring macrolide and lincosamide resistance in the American foulbrood pathogen Paenibacillus larvae.</title>
        <authorList>
            <person name="Okamoto M."/>
            <person name="Kumagai M."/>
            <person name="Kanamori H."/>
            <person name="Takamatsu D."/>
        </authorList>
    </citation>
    <scope>NUCLEOTIDE SEQUENCE</scope>
    <source>
        <strain evidence="2">J2TS6</strain>
    </source>
</reference>
<dbReference type="SMART" id="SM00226">
    <property type="entry name" value="LMWPc"/>
    <property type="match status" value="1"/>
</dbReference>
<dbReference type="Proteomes" id="UP000679779">
    <property type="component" value="Unassembled WGS sequence"/>
</dbReference>
<evidence type="ECO:0000313" key="2">
    <source>
        <dbReference type="EMBL" id="GIO31726.1"/>
    </source>
</evidence>
<feature type="domain" description="Phosphotyrosine protein phosphatase I" evidence="1">
    <location>
        <begin position="8"/>
        <end position="114"/>
    </location>
</feature>